<dbReference type="PROSITE" id="PS51471">
    <property type="entry name" value="FE2OG_OXY"/>
    <property type="match status" value="1"/>
</dbReference>
<dbReference type="InterPro" id="IPR005123">
    <property type="entry name" value="Oxoglu/Fe-dep_dioxygenase_dom"/>
</dbReference>
<evidence type="ECO:0000256" key="4">
    <source>
        <dbReference type="RuleBase" id="RU003682"/>
    </source>
</evidence>
<organism evidence="6 7">
    <name type="scientific">Rubroshorea leprosula</name>
    <dbReference type="NCBI Taxonomy" id="152421"/>
    <lineage>
        <taxon>Eukaryota</taxon>
        <taxon>Viridiplantae</taxon>
        <taxon>Streptophyta</taxon>
        <taxon>Embryophyta</taxon>
        <taxon>Tracheophyta</taxon>
        <taxon>Spermatophyta</taxon>
        <taxon>Magnoliopsida</taxon>
        <taxon>eudicotyledons</taxon>
        <taxon>Gunneridae</taxon>
        <taxon>Pentapetalae</taxon>
        <taxon>rosids</taxon>
        <taxon>malvids</taxon>
        <taxon>Malvales</taxon>
        <taxon>Dipterocarpaceae</taxon>
        <taxon>Rubroshorea</taxon>
    </lineage>
</organism>
<protein>
    <recommendedName>
        <fullName evidence="5">Fe2OG dioxygenase domain-containing protein</fullName>
    </recommendedName>
</protein>
<keyword evidence="7" id="KW-1185">Reference proteome</keyword>
<comment type="similarity">
    <text evidence="1 4">Belongs to the iron/ascorbate-dependent oxidoreductase family.</text>
</comment>
<evidence type="ECO:0000313" key="7">
    <source>
        <dbReference type="Proteomes" id="UP001054252"/>
    </source>
</evidence>
<evidence type="ECO:0000313" key="6">
    <source>
        <dbReference type="EMBL" id="GKV35438.1"/>
    </source>
</evidence>
<reference evidence="6 7" key="1">
    <citation type="journal article" date="2021" name="Commun. Biol.">
        <title>The genome of Shorea leprosula (Dipterocarpaceae) highlights the ecological relevance of drought in aseasonal tropical rainforests.</title>
        <authorList>
            <person name="Ng K.K.S."/>
            <person name="Kobayashi M.J."/>
            <person name="Fawcett J.A."/>
            <person name="Hatakeyama M."/>
            <person name="Paape T."/>
            <person name="Ng C.H."/>
            <person name="Ang C.C."/>
            <person name="Tnah L.H."/>
            <person name="Lee C.T."/>
            <person name="Nishiyama T."/>
            <person name="Sese J."/>
            <person name="O'Brien M.J."/>
            <person name="Copetti D."/>
            <person name="Mohd Noor M.I."/>
            <person name="Ong R.C."/>
            <person name="Putra M."/>
            <person name="Sireger I.Z."/>
            <person name="Indrioko S."/>
            <person name="Kosugi Y."/>
            <person name="Izuno A."/>
            <person name="Isagi Y."/>
            <person name="Lee S.L."/>
            <person name="Shimizu K.K."/>
        </authorList>
    </citation>
    <scope>NUCLEOTIDE SEQUENCE [LARGE SCALE GENOMIC DNA]</scope>
    <source>
        <strain evidence="6">214</strain>
    </source>
</reference>
<dbReference type="InterPro" id="IPR050295">
    <property type="entry name" value="Plant_2OG-oxidoreductases"/>
</dbReference>
<accession>A0AAV5LDU8</accession>
<feature type="domain" description="Fe2OG dioxygenase" evidence="5">
    <location>
        <begin position="197"/>
        <end position="297"/>
    </location>
</feature>
<dbReference type="GO" id="GO:0016491">
    <property type="term" value="F:oxidoreductase activity"/>
    <property type="evidence" value="ECO:0007669"/>
    <property type="project" value="UniProtKB-KW"/>
</dbReference>
<dbReference type="Pfam" id="PF03171">
    <property type="entry name" value="2OG-FeII_Oxy"/>
    <property type="match status" value="1"/>
</dbReference>
<sequence>MALTGATSIKAIAESGDFTSFPSNYTFTNDPHNEADPDPEESIPIIDLSLLTSGSADQRSKIIHDLGEACQEWGVFMVINHGVPESLIGKMFDCCQQFFDLPEEEKKEFQGKHVLDPIRYGTSVDNFSNGKVVFWRDFIKFFVHPEFYSPNKPPNFSDISMEYSKGIHQVVRELLKGVSVSLGLEASYIDNAMNLESGFQLLAANLYPPCPKPELAMGIPSHTDHGLLTILIQNGVDGLQVLRKGKWVNVKPVPNSLVVNTGDHIEILSNGKYKSAVHRAVIKSEVARMSLALANGPSLDTVVTPAIELVDEENSAGYVGMKYKEYLELLYSKLSGQSCLDHVRVSSNLK</sequence>
<dbReference type="Gene3D" id="2.60.120.330">
    <property type="entry name" value="B-lactam Antibiotic, Isopenicillin N Synthase, Chain"/>
    <property type="match status" value="1"/>
</dbReference>
<proteinExistence type="inferred from homology"/>
<gene>
    <name evidence="6" type="ORF">SLEP1_g43701</name>
</gene>
<dbReference type="SUPFAM" id="SSF51197">
    <property type="entry name" value="Clavaminate synthase-like"/>
    <property type="match status" value="1"/>
</dbReference>
<keyword evidence="3 4" id="KW-0408">Iron</keyword>
<dbReference type="FunFam" id="2.60.120.330:FF:000134">
    <property type="entry name" value="Uncharacterized protein"/>
    <property type="match status" value="1"/>
</dbReference>
<keyword evidence="4" id="KW-0560">Oxidoreductase</keyword>
<dbReference type="EMBL" id="BPVZ01000110">
    <property type="protein sequence ID" value="GKV35438.1"/>
    <property type="molecule type" value="Genomic_DNA"/>
</dbReference>
<evidence type="ECO:0000259" key="5">
    <source>
        <dbReference type="PROSITE" id="PS51471"/>
    </source>
</evidence>
<dbReference type="AlphaFoldDB" id="A0AAV5LDU8"/>
<dbReference type="PANTHER" id="PTHR47991">
    <property type="entry name" value="OXOGLUTARATE/IRON-DEPENDENT DIOXYGENASE"/>
    <property type="match status" value="1"/>
</dbReference>
<dbReference type="Pfam" id="PF14226">
    <property type="entry name" value="DIOX_N"/>
    <property type="match status" value="1"/>
</dbReference>
<evidence type="ECO:0000256" key="1">
    <source>
        <dbReference type="ARBA" id="ARBA00008056"/>
    </source>
</evidence>
<keyword evidence="2 4" id="KW-0479">Metal-binding</keyword>
<dbReference type="Proteomes" id="UP001054252">
    <property type="component" value="Unassembled WGS sequence"/>
</dbReference>
<dbReference type="InterPro" id="IPR044861">
    <property type="entry name" value="IPNS-like_FE2OG_OXY"/>
</dbReference>
<evidence type="ECO:0000256" key="3">
    <source>
        <dbReference type="ARBA" id="ARBA00023004"/>
    </source>
</evidence>
<comment type="caution">
    <text evidence="6">The sequence shown here is derived from an EMBL/GenBank/DDBJ whole genome shotgun (WGS) entry which is preliminary data.</text>
</comment>
<dbReference type="GO" id="GO:0046872">
    <property type="term" value="F:metal ion binding"/>
    <property type="evidence" value="ECO:0007669"/>
    <property type="project" value="UniProtKB-KW"/>
</dbReference>
<name>A0AAV5LDU8_9ROSI</name>
<evidence type="ECO:0000256" key="2">
    <source>
        <dbReference type="ARBA" id="ARBA00022723"/>
    </source>
</evidence>
<dbReference type="InterPro" id="IPR027443">
    <property type="entry name" value="IPNS-like_sf"/>
</dbReference>
<dbReference type="InterPro" id="IPR026992">
    <property type="entry name" value="DIOX_N"/>
</dbReference>